<dbReference type="OrthoDB" id="8451541at2"/>
<evidence type="ECO:0008006" key="4">
    <source>
        <dbReference type="Google" id="ProtNLM"/>
    </source>
</evidence>
<name>A0A1W1ZZK7_9RHOB</name>
<keyword evidence="3" id="KW-1185">Reference proteome</keyword>
<evidence type="ECO:0000313" key="3">
    <source>
        <dbReference type="Proteomes" id="UP000192330"/>
    </source>
</evidence>
<accession>A0A1W1ZZK7</accession>
<evidence type="ECO:0000256" key="1">
    <source>
        <dbReference type="SAM" id="SignalP"/>
    </source>
</evidence>
<dbReference type="RefSeq" id="WP_084350627.1">
    <property type="nucleotide sequence ID" value="NZ_FWYD01000002.1"/>
</dbReference>
<gene>
    <name evidence="2" type="ORF">SAMN06295998_102281</name>
</gene>
<dbReference type="AlphaFoldDB" id="A0A1W1ZZK7"/>
<proteinExistence type="predicted"/>
<dbReference type="STRING" id="1387277.SAMN06295998_102281"/>
<organism evidence="2 3">
    <name type="scientific">Primorskyibacter flagellatus</name>
    <dbReference type="NCBI Taxonomy" id="1387277"/>
    <lineage>
        <taxon>Bacteria</taxon>
        <taxon>Pseudomonadati</taxon>
        <taxon>Pseudomonadota</taxon>
        <taxon>Alphaproteobacteria</taxon>
        <taxon>Rhodobacterales</taxon>
        <taxon>Roseobacteraceae</taxon>
        <taxon>Primorskyibacter</taxon>
    </lineage>
</organism>
<protein>
    <recommendedName>
        <fullName evidence="4">Lipoprotein</fullName>
    </recommendedName>
</protein>
<dbReference type="EMBL" id="FWYD01000002">
    <property type="protein sequence ID" value="SMC53813.1"/>
    <property type="molecule type" value="Genomic_DNA"/>
</dbReference>
<dbReference type="Proteomes" id="UP000192330">
    <property type="component" value="Unassembled WGS sequence"/>
</dbReference>
<feature type="signal peptide" evidence="1">
    <location>
        <begin position="1"/>
        <end position="19"/>
    </location>
</feature>
<reference evidence="2 3" key="1">
    <citation type="submission" date="2017-04" db="EMBL/GenBank/DDBJ databases">
        <authorList>
            <person name="Afonso C.L."/>
            <person name="Miller P.J."/>
            <person name="Scott M.A."/>
            <person name="Spackman E."/>
            <person name="Goraichik I."/>
            <person name="Dimitrov K.M."/>
            <person name="Suarez D.L."/>
            <person name="Swayne D.E."/>
        </authorList>
    </citation>
    <scope>NUCLEOTIDE SEQUENCE [LARGE SCALE GENOMIC DNA]</scope>
    <source>
        <strain evidence="2 3">CGMCC 1.12644</strain>
    </source>
</reference>
<keyword evidence="1" id="KW-0732">Signal</keyword>
<evidence type="ECO:0000313" key="2">
    <source>
        <dbReference type="EMBL" id="SMC53813.1"/>
    </source>
</evidence>
<sequence length="164" mass="17638">MTRTSIAALLMLVAGQANALSCMRPDVARDYAQAASADETYFVVTGMLSFDPSGLPVVDYDNQSATPPETDIAAHLTGKTLTSGGFTAEFDRDVILRVHCFGPWCASPQPDTRYLSFVESTEQGLVMHVDPCGGLSHPEPTPEMQARVLACTTGDCPRDDVQRP</sequence>
<feature type="chain" id="PRO_5012732299" description="Lipoprotein" evidence="1">
    <location>
        <begin position="20"/>
        <end position="164"/>
    </location>
</feature>